<dbReference type="PROSITE" id="PS51462">
    <property type="entry name" value="NUDIX"/>
    <property type="match status" value="1"/>
</dbReference>
<dbReference type="AlphaFoldDB" id="A0A7H0SPY1"/>
<evidence type="ECO:0000256" key="1">
    <source>
        <dbReference type="ARBA" id="ARBA00005582"/>
    </source>
</evidence>
<gene>
    <name evidence="3" type="ORF">GP475_08100</name>
</gene>
<dbReference type="RefSeq" id="WP_187973918.1">
    <property type="nucleotide sequence ID" value="NZ_CP046884.1"/>
</dbReference>
<evidence type="ECO:0000313" key="4">
    <source>
        <dbReference type="Proteomes" id="UP000516320"/>
    </source>
</evidence>
<dbReference type="Pfam" id="PF00293">
    <property type="entry name" value="NUDIX"/>
    <property type="match status" value="1"/>
</dbReference>
<name>A0A7H0SPY1_9CORY</name>
<dbReference type="SUPFAM" id="SSF55811">
    <property type="entry name" value="Nudix"/>
    <property type="match status" value="1"/>
</dbReference>
<dbReference type="InterPro" id="IPR015797">
    <property type="entry name" value="NUDIX_hydrolase-like_dom_sf"/>
</dbReference>
<dbReference type="InterPro" id="IPR000086">
    <property type="entry name" value="NUDIX_hydrolase_dom"/>
</dbReference>
<evidence type="ECO:0000313" key="3">
    <source>
        <dbReference type="EMBL" id="QNQ90606.1"/>
    </source>
</evidence>
<dbReference type="Gene3D" id="3.90.79.10">
    <property type="entry name" value="Nucleoside Triphosphate Pyrophosphohydrolase"/>
    <property type="match status" value="1"/>
</dbReference>
<dbReference type="PANTHER" id="PTHR43736">
    <property type="entry name" value="ADP-RIBOSE PYROPHOSPHATASE"/>
    <property type="match status" value="1"/>
</dbReference>
<keyword evidence="4" id="KW-1185">Reference proteome</keyword>
<evidence type="ECO:0000259" key="2">
    <source>
        <dbReference type="PROSITE" id="PS51462"/>
    </source>
</evidence>
<dbReference type="KEGG" id="cpoy:GP475_08100"/>
<sequence>MPTPDFVVELREKVGHDLLYMGGVTALVIRDVAPGSPVWEVPEVLLVKRKDTEEWTPITGIIEPGHEPDDTARREVWEETGIEAQVEALLGVGEVGPVTYPNGDQALFLDTAIRLSQVGEEQPCVHDDENIDVGWFKISQLPPMKPRFRLVIADAVAQMKHPQGFRPRMGYHKRNL</sequence>
<dbReference type="EMBL" id="CP046884">
    <property type="protein sequence ID" value="QNQ90606.1"/>
    <property type="molecule type" value="Genomic_DNA"/>
</dbReference>
<protein>
    <submittedName>
        <fullName evidence="3">NUDIX domain-containing protein</fullName>
    </submittedName>
</protein>
<accession>A0A7H0SPY1</accession>
<proteinExistence type="inferred from homology"/>
<feature type="domain" description="Nudix hydrolase" evidence="2">
    <location>
        <begin position="19"/>
        <end position="158"/>
    </location>
</feature>
<dbReference type="PANTHER" id="PTHR43736:SF1">
    <property type="entry name" value="DIHYDRONEOPTERIN TRIPHOSPHATE DIPHOSPHATASE"/>
    <property type="match status" value="1"/>
</dbReference>
<organism evidence="3 4">
    <name type="scientific">Corynebacterium poyangense</name>
    <dbReference type="NCBI Taxonomy" id="2684405"/>
    <lineage>
        <taxon>Bacteria</taxon>
        <taxon>Bacillati</taxon>
        <taxon>Actinomycetota</taxon>
        <taxon>Actinomycetes</taxon>
        <taxon>Mycobacteriales</taxon>
        <taxon>Corynebacteriaceae</taxon>
        <taxon>Corynebacterium</taxon>
    </lineage>
</organism>
<reference evidence="3 4" key="1">
    <citation type="submission" date="2019-12" db="EMBL/GenBank/DDBJ databases">
        <title>Corynebacterium sp. nov., isolated from feces of the Anser Albifrons in China.</title>
        <authorList>
            <person name="Liu Q."/>
        </authorList>
    </citation>
    <scope>NUCLEOTIDE SEQUENCE [LARGE SCALE GENOMIC DNA]</scope>
    <source>
        <strain evidence="3 4">4H37-19</strain>
    </source>
</reference>
<comment type="similarity">
    <text evidence="1">Belongs to the Nudix hydrolase family.</text>
</comment>
<dbReference type="CDD" id="cd18879">
    <property type="entry name" value="NUDIX_Hydrolase"/>
    <property type="match status" value="1"/>
</dbReference>
<dbReference type="Proteomes" id="UP000516320">
    <property type="component" value="Chromosome"/>
</dbReference>